<dbReference type="Proteomes" id="UP000193986">
    <property type="component" value="Unassembled WGS sequence"/>
</dbReference>
<proteinExistence type="predicted"/>
<dbReference type="AlphaFoldDB" id="A0A1Y2AFP1"/>
<comment type="caution">
    <text evidence="1">The sequence shown here is derived from an EMBL/GenBank/DDBJ whole genome shotgun (WGS) entry which is preliminary data.</text>
</comment>
<dbReference type="EMBL" id="MCFC01000112">
    <property type="protein sequence ID" value="ORY21379.1"/>
    <property type="molecule type" value="Genomic_DNA"/>
</dbReference>
<organism evidence="1 2">
    <name type="scientific">Naematelia encephala</name>
    <dbReference type="NCBI Taxonomy" id="71784"/>
    <lineage>
        <taxon>Eukaryota</taxon>
        <taxon>Fungi</taxon>
        <taxon>Dikarya</taxon>
        <taxon>Basidiomycota</taxon>
        <taxon>Agaricomycotina</taxon>
        <taxon>Tremellomycetes</taxon>
        <taxon>Tremellales</taxon>
        <taxon>Naemateliaceae</taxon>
        <taxon>Naematelia</taxon>
    </lineage>
</organism>
<evidence type="ECO:0000313" key="1">
    <source>
        <dbReference type="EMBL" id="ORY21379.1"/>
    </source>
</evidence>
<dbReference type="InParanoid" id="A0A1Y2AFP1"/>
<sequence length="73" mass="7705">MSRVKSSVVPVDHLFVTPHPRLCGTGTGSVPPSSALTAGDIIPMCSRLSRIFVSGTPKQATKTLIIQVPVSLY</sequence>
<reference evidence="1 2" key="1">
    <citation type="submission" date="2016-07" db="EMBL/GenBank/DDBJ databases">
        <title>Pervasive Adenine N6-methylation of Active Genes in Fungi.</title>
        <authorList>
            <consortium name="DOE Joint Genome Institute"/>
            <person name="Mondo S.J."/>
            <person name="Dannebaum R.O."/>
            <person name="Kuo R.C."/>
            <person name="Labutti K."/>
            <person name="Haridas S."/>
            <person name="Kuo A."/>
            <person name="Salamov A."/>
            <person name="Ahrendt S.R."/>
            <person name="Lipzen A."/>
            <person name="Sullivan W."/>
            <person name="Andreopoulos W.B."/>
            <person name="Clum A."/>
            <person name="Lindquist E."/>
            <person name="Daum C."/>
            <person name="Ramamoorthy G.K."/>
            <person name="Gryganskyi A."/>
            <person name="Culley D."/>
            <person name="Magnuson J.K."/>
            <person name="James T.Y."/>
            <person name="O'Malley M.A."/>
            <person name="Stajich J.E."/>
            <person name="Spatafora J.W."/>
            <person name="Visel A."/>
            <person name="Grigoriev I.V."/>
        </authorList>
    </citation>
    <scope>NUCLEOTIDE SEQUENCE [LARGE SCALE GENOMIC DNA]</scope>
    <source>
        <strain evidence="1 2">68-887.2</strain>
    </source>
</reference>
<keyword evidence="2" id="KW-1185">Reference proteome</keyword>
<protein>
    <submittedName>
        <fullName evidence="1">Uncharacterized protein</fullName>
    </submittedName>
</protein>
<name>A0A1Y2AFP1_9TREE</name>
<evidence type="ECO:0000313" key="2">
    <source>
        <dbReference type="Proteomes" id="UP000193986"/>
    </source>
</evidence>
<gene>
    <name evidence="1" type="ORF">BCR39DRAFT_64727</name>
</gene>
<accession>A0A1Y2AFP1</accession>